<feature type="transmembrane region" description="Helical" evidence="7">
    <location>
        <begin position="6"/>
        <end position="27"/>
    </location>
</feature>
<feature type="transmembrane region" description="Helical" evidence="7">
    <location>
        <begin position="414"/>
        <end position="432"/>
    </location>
</feature>
<evidence type="ECO:0000313" key="9">
    <source>
        <dbReference type="Proteomes" id="UP000315353"/>
    </source>
</evidence>
<dbReference type="InterPro" id="IPR000109">
    <property type="entry name" value="POT_fam"/>
</dbReference>
<feature type="transmembrane region" description="Helical" evidence="7">
    <location>
        <begin position="214"/>
        <end position="233"/>
    </location>
</feature>
<evidence type="ECO:0000256" key="7">
    <source>
        <dbReference type="SAM" id="Phobius"/>
    </source>
</evidence>
<evidence type="ECO:0000256" key="5">
    <source>
        <dbReference type="ARBA" id="ARBA00023136"/>
    </source>
</evidence>
<comment type="subcellular location">
    <subcellularLocation>
        <location evidence="1 6">Membrane</location>
        <topology evidence="1 6">Multi-pass membrane protein</topology>
    </subcellularLocation>
</comment>
<keyword evidence="6" id="KW-0813">Transport</keyword>
<dbReference type="EMBL" id="BJNB01000042">
    <property type="protein sequence ID" value="GEB98625.1"/>
    <property type="molecule type" value="Genomic_DNA"/>
</dbReference>
<feature type="transmembrane region" description="Helical" evidence="7">
    <location>
        <begin position="320"/>
        <end position="338"/>
    </location>
</feature>
<feature type="transmembrane region" description="Helical" evidence="7">
    <location>
        <begin position="374"/>
        <end position="393"/>
    </location>
</feature>
<dbReference type="Pfam" id="PF00854">
    <property type="entry name" value="PTR2"/>
    <property type="match status" value="1"/>
</dbReference>
<dbReference type="GO" id="GO:0006857">
    <property type="term" value="P:oligopeptide transport"/>
    <property type="evidence" value="ECO:0007669"/>
    <property type="project" value="InterPro"/>
</dbReference>
<accession>A0AB73BAE1</accession>
<comment type="caution">
    <text evidence="8">The sequence shown here is derived from an EMBL/GenBank/DDBJ whole genome shotgun (WGS) entry which is preliminary data.</text>
</comment>
<dbReference type="InterPro" id="IPR005279">
    <property type="entry name" value="Dipep/tripep_permease"/>
</dbReference>
<evidence type="ECO:0000256" key="1">
    <source>
        <dbReference type="ARBA" id="ARBA00004141"/>
    </source>
</evidence>
<dbReference type="Proteomes" id="UP000315353">
    <property type="component" value="Unassembled WGS sequence"/>
</dbReference>
<feature type="transmembrane region" description="Helical" evidence="7">
    <location>
        <begin position="239"/>
        <end position="256"/>
    </location>
</feature>
<organism evidence="8 9">
    <name type="scientific">Corynebacterium flavescens</name>
    <dbReference type="NCBI Taxonomy" id="28028"/>
    <lineage>
        <taxon>Bacteria</taxon>
        <taxon>Bacillati</taxon>
        <taxon>Actinomycetota</taxon>
        <taxon>Actinomycetes</taxon>
        <taxon>Mycobacteriales</taxon>
        <taxon>Corynebacteriaceae</taxon>
        <taxon>Corynebacterium</taxon>
    </lineage>
</organism>
<dbReference type="InterPro" id="IPR036259">
    <property type="entry name" value="MFS_trans_sf"/>
</dbReference>
<feature type="transmembrane region" description="Helical" evidence="7">
    <location>
        <begin position="39"/>
        <end position="60"/>
    </location>
</feature>
<name>A0AB73BAE1_CORFL</name>
<dbReference type="NCBIfam" id="TIGR00924">
    <property type="entry name" value="yjdL_sub1_fam"/>
    <property type="match status" value="1"/>
</dbReference>
<evidence type="ECO:0000256" key="4">
    <source>
        <dbReference type="ARBA" id="ARBA00022989"/>
    </source>
</evidence>
<dbReference type="GO" id="GO:0016020">
    <property type="term" value="C:membrane"/>
    <property type="evidence" value="ECO:0007669"/>
    <property type="project" value="UniProtKB-SubCell"/>
</dbReference>
<keyword evidence="4 7" id="KW-1133">Transmembrane helix</keyword>
<proteinExistence type="inferred from homology"/>
<keyword evidence="5 7" id="KW-0472">Membrane</keyword>
<evidence type="ECO:0000313" key="8">
    <source>
        <dbReference type="EMBL" id="GEB98625.1"/>
    </source>
</evidence>
<protein>
    <submittedName>
        <fullName evidence="8">Dipeptide/tripeptide permease</fullName>
    </submittedName>
</protein>
<dbReference type="InterPro" id="IPR018456">
    <property type="entry name" value="PTR2_symporter_CS"/>
</dbReference>
<feature type="transmembrane region" description="Helical" evidence="7">
    <location>
        <begin position="137"/>
        <end position="156"/>
    </location>
</feature>
<keyword evidence="3 6" id="KW-0812">Transmembrane</keyword>
<feature type="transmembrane region" description="Helical" evidence="7">
    <location>
        <begin position="80"/>
        <end position="103"/>
    </location>
</feature>
<evidence type="ECO:0000256" key="3">
    <source>
        <dbReference type="ARBA" id="ARBA00022692"/>
    </source>
</evidence>
<evidence type="ECO:0000256" key="6">
    <source>
        <dbReference type="RuleBase" id="RU003755"/>
    </source>
</evidence>
<feature type="transmembrane region" description="Helical" evidence="7">
    <location>
        <begin position="444"/>
        <end position="465"/>
    </location>
</feature>
<dbReference type="SUPFAM" id="SSF103473">
    <property type="entry name" value="MFS general substrate transporter"/>
    <property type="match status" value="2"/>
</dbReference>
<evidence type="ECO:0000256" key="2">
    <source>
        <dbReference type="ARBA" id="ARBA00005982"/>
    </source>
</evidence>
<dbReference type="Gene3D" id="1.20.1250.20">
    <property type="entry name" value="MFS general substrate transporter like domains"/>
    <property type="match status" value="1"/>
</dbReference>
<sequence length="485" mass="51720">MVSIEMWERFSFYGMQALLVYYLYFAIAEGGMGMDRAKATALVGAYGAALYLSAWAGGWVGDRLLGSEKTLLGGALLVTAGHLILSGIPGQMGLICGLGAIALGSGCVKTSAITVLGSEEDSSTGEANAQAGPAFQYFYLGINVGALLGPLLTGWLSKAYGFRVGFAAAAVLMIIGLGVYLGLRRRMLASFSPGIRARVEGPQLRLPSNRRWQWAAGILVAILVIIVAFQRGWVSVDRVSSGLLLITVLAAIWLFAQPLAHPAVSMEEKAAVRRFIPLFLCSTVFWMLQAQTYGVLAVFAQERTNRWVGDFEIPAAWAQSLNPLFILGCSVPLAFLWARLRGRAPQLRTTIGGGLILASTGLLLPAAFVHAEQAPLWVLPAAIFLISCGELFIGPGGMAATAHHAPRAFATRFSALYFLTLAIGMSLAGRISTYYDPESSAAELRYFLLVALIPMALGLITLLSAPSFRRRFLQTNPGVAAHGAG</sequence>
<comment type="similarity">
    <text evidence="2 6">Belongs to the major facilitator superfamily. Proton-dependent oligopeptide transporter (POT/PTR) (TC 2.A.17) family.</text>
</comment>
<dbReference type="PANTHER" id="PTHR11654">
    <property type="entry name" value="OLIGOPEPTIDE TRANSPORTER-RELATED"/>
    <property type="match status" value="1"/>
</dbReference>
<feature type="transmembrane region" description="Helical" evidence="7">
    <location>
        <begin position="162"/>
        <end position="183"/>
    </location>
</feature>
<dbReference type="AlphaFoldDB" id="A0AB73BAE1"/>
<reference evidence="8 9" key="1">
    <citation type="submission" date="2019-06" db="EMBL/GenBank/DDBJ databases">
        <title>Whole genome shotgun sequence of Corynebacterium flavescens NBRC 14136.</title>
        <authorList>
            <person name="Hosoyama A."/>
            <person name="Uohara A."/>
            <person name="Ohji S."/>
            <person name="Ichikawa N."/>
        </authorList>
    </citation>
    <scope>NUCLEOTIDE SEQUENCE [LARGE SCALE GENOMIC DNA]</scope>
    <source>
        <strain evidence="8 9">NBRC 14136</strain>
    </source>
</reference>
<feature type="transmembrane region" description="Helical" evidence="7">
    <location>
        <begin position="276"/>
        <end position="300"/>
    </location>
</feature>
<gene>
    <name evidence="8" type="ORF">CFL01nite_21200</name>
</gene>
<dbReference type="PROSITE" id="PS01023">
    <property type="entry name" value="PTR2_2"/>
    <property type="match status" value="1"/>
</dbReference>
<dbReference type="CDD" id="cd17346">
    <property type="entry name" value="MFS_DtpA_like"/>
    <property type="match status" value="1"/>
</dbReference>
<dbReference type="GO" id="GO:1904680">
    <property type="term" value="F:peptide transmembrane transporter activity"/>
    <property type="evidence" value="ECO:0007669"/>
    <property type="project" value="InterPro"/>
</dbReference>
<feature type="transmembrane region" description="Helical" evidence="7">
    <location>
        <begin position="350"/>
        <end position="368"/>
    </location>
</feature>